<sequence length="166" mass="19203">MAFSNMPHCILMFMVSFFILTLFVAALDVSDSVAEAPGPGSGGDGFFPLAKKHVVIHNVISNKQTLNVHCNSSDDDLGLIHIRWNRYWGFRFRVNIWETTRFRCHFTWYGGGSHYFEIFNVWRDDNEFGKFPACSDCIWEVGRDAKDHAMCRITEDSDPYCFPWDD</sequence>
<dbReference type="GO" id="GO:0005576">
    <property type="term" value="C:extracellular region"/>
    <property type="evidence" value="ECO:0007669"/>
    <property type="project" value="UniProtKB-SubCell"/>
</dbReference>
<dbReference type="Proteomes" id="UP000886595">
    <property type="component" value="Unassembled WGS sequence"/>
</dbReference>
<organism evidence="7 8">
    <name type="scientific">Brassica carinata</name>
    <name type="common">Ethiopian mustard</name>
    <name type="synonym">Abyssinian cabbage</name>
    <dbReference type="NCBI Taxonomy" id="52824"/>
    <lineage>
        <taxon>Eukaryota</taxon>
        <taxon>Viridiplantae</taxon>
        <taxon>Streptophyta</taxon>
        <taxon>Embryophyta</taxon>
        <taxon>Tracheophyta</taxon>
        <taxon>Spermatophyta</taxon>
        <taxon>Magnoliopsida</taxon>
        <taxon>eudicotyledons</taxon>
        <taxon>Gunneridae</taxon>
        <taxon>Pentapetalae</taxon>
        <taxon>rosids</taxon>
        <taxon>malvids</taxon>
        <taxon>Brassicales</taxon>
        <taxon>Brassicaceae</taxon>
        <taxon>Brassiceae</taxon>
        <taxon>Brassica</taxon>
    </lineage>
</organism>
<dbReference type="InterPro" id="IPR010264">
    <property type="entry name" value="Self-incomp_S1"/>
</dbReference>
<name>A0A8X7PL87_BRACI</name>
<feature type="signal peptide" evidence="6">
    <location>
        <begin position="1"/>
        <end position="26"/>
    </location>
</feature>
<dbReference type="EMBL" id="JAAMPC010000016">
    <property type="protein sequence ID" value="KAG2253565.1"/>
    <property type="molecule type" value="Genomic_DNA"/>
</dbReference>
<evidence type="ECO:0000256" key="3">
    <source>
        <dbReference type="ARBA" id="ARBA00022471"/>
    </source>
</evidence>
<keyword evidence="5 6" id="KW-0732">Signal</keyword>
<evidence type="ECO:0000313" key="7">
    <source>
        <dbReference type="EMBL" id="KAG2253565.1"/>
    </source>
</evidence>
<proteinExistence type="inferred from homology"/>
<evidence type="ECO:0000256" key="2">
    <source>
        <dbReference type="ARBA" id="ARBA00005581"/>
    </source>
</evidence>
<evidence type="ECO:0000313" key="8">
    <source>
        <dbReference type="Proteomes" id="UP000886595"/>
    </source>
</evidence>
<reference evidence="7 8" key="1">
    <citation type="submission" date="2020-02" db="EMBL/GenBank/DDBJ databases">
        <authorList>
            <person name="Ma Q."/>
            <person name="Huang Y."/>
            <person name="Song X."/>
            <person name="Pei D."/>
        </authorList>
    </citation>
    <scope>NUCLEOTIDE SEQUENCE [LARGE SCALE GENOMIC DNA]</scope>
    <source>
        <strain evidence="7">Sxm20200214</strain>
        <tissue evidence="7">Leaf</tissue>
    </source>
</reference>
<comment type="similarity">
    <text evidence="2 6">Belongs to the plant self-incompatibility (S1) protein family.</text>
</comment>
<keyword evidence="3 6" id="KW-0713">Self-incompatibility</keyword>
<dbReference type="PANTHER" id="PTHR31232">
    <property type="match status" value="1"/>
</dbReference>
<evidence type="ECO:0000256" key="4">
    <source>
        <dbReference type="ARBA" id="ARBA00022525"/>
    </source>
</evidence>
<protein>
    <recommendedName>
        <fullName evidence="6">S-protein homolog</fullName>
    </recommendedName>
</protein>
<evidence type="ECO:0000256" key="5">
    <source>
        <dbReference type="ARBA" id="ARBA00022729"/>
    </source>
</evidence>
<evidence type="ECO:0000256" key="1">
    <source>
        <dbReference type="ARBA" id="ARBA00004613"/>
    </source>
</evidence>
<comment type="subcellular location">
    <subcellularLocation>
        <location evidence="1 6">Secreted</location>
    </subcellularLocation>
</comment>
<dbReference type="AlphaFoldDB" id="A0A8X7PL87"/>
<dbReference type="Pfam" id="PF05938">
    <property type="entry name" value="Self-incomp_S1"/>
    <property type="match status" value="1"/>
</dbReference>
<keyword evidence="4 6" id="KW-0964">Secreted</keyword>
<gene>
    <name evidence="7" type="ORF">Bca52824_083701</name>
</gene>
<evidence type="ECO:0000256" key="6">
    <source>
        <dbReference type="RuleBase" id="RU367044"/>
    </source>
</evidence>
<feature type="chain" id="PRO_5036515842" description="S-protein homolog" evidence="6">
    <location>
        <begin position="27"/>
        <end position="166"/>
    </location>
</feature>
<accession>A0A8X7PL87</accession>
<keyword evidence="8" id="KW-1185">Reference proteome</keyword>
<dbReference type="GO" id="GO:0060320">
    <property type="term" value="P:rejection of self pollen"/>
    <property type="evidence" value="ECO:0007669"/>
    <property type="project" value="UniProtKB-KW"/>
</dbReference>
<dbReference type="OrthoDB" id="1029194at2759"/>
<dbReference type="PANTHER" id="PTHR31232:SF121">
    <property type="entry name" value="S-PROTEIN HOMOLOG"/>
    <property type="match status" value="1"/>
</dbReference>
<comment type="caution">
    <text evidence="7">The sequence shown here is derived from an EMBL/GenBank/DDBJ whole genome shotgun (WGS) entry which is preliminary data.</text>
</comment>